<feature type="coiled-coil region" evidence="1">
    <location>
        <begin position="1134"/>
        <end position="1231"/>
    </location>
</feature>
<dbReference type="PANTHER" id="PTHR18887:SF4">
    <property type="entry name" value="GOLGIN SUBFAMILY B MEMBER 1-LIKE"/>
    <property type="match status" value="1"/>
</dbReference>
<protein>
    <recommendedName>
        <fullName evidence="5">Golgin subfamily B member 1-like</fullName>
    </recommendedName>
</protein>
<feature type="coiled-coil region" evidence="1">
    <location>
        <begin position="649"/>
        <end position="703"/>
    </location>
</feature>
<feature type="coiled-coil region" evidence="1">
    <location>
        <begin position="1839"/>
        <end position="1866"/>
    </location>
</feature>
<sequence length="2517" mass="287780">MLKWFSGEEGEPGSGAPGSPQGTTTTELLVTQLKDMIREKDLTLRAKDDQLKTEMGVSEGKLSKLRLQNKAKVTSLNAQLEELKKQQGGPGTPTKKGAAEGSEQASRGKIVLLKKKVEELEQHLKQVDAELQDKKSEVHAQRLRGEEMDAMLSGMDRKLAEKEAYIVHLQTAQAVEESGALQELQLLVQSLTKKVGEAEERYSLLEEQSHSLKLLLSTEKEQYSQKESMYQQNIQTFKDIILEKDNQLLEVNQMHEQELFKLAAKSDASADLEQLLNALKRKLHEKEEVLLGRNQVIDVLQGEVDARDQQIKEMMERMQRLQVERESLESRMEAEKHVMRAQLRDLMEKQQAEVRRLTDEHQALLAQTQQDLLGQLEELRRSSVVSQLAPGHGDDTTDSCSSPRLAELEAQAKQKTYEASKSEAKFLKMKAWSKSRVRQLEEELRKTQAGGAPPEPTALRSRITELEEEREESRWKLEQYDELRAQNDVLENKLVVYEEQQRTLQADLEQVTKRAVSQVSESGSADDHQSQVLEWQEMVSEAVSSRDRARMEKVAMALRISHMEEEREVLVSRQQELEEELTQAHGLGQHRAQKPAQHSMQDDFEFDGRSHFQQPHVAPESTNAMEGENMGGWWPEYSSPDPGGLRSVVAELELERNQLQEQILGLEERCQDLEDRLQLQARIESLQNESEKLQGQLANLRSQQSRDAEKHQLLVTSLNEQLKGLSDTQECLESSLIEKDNTLAQTSEKLELISSLRESLSEKEIQHKDVSDKLLHAEHNLMEVSKKSSGFERQSFQLKAEVVDVTQKLSLLRDKTQKQEVAIETLQTELDQTNDELDKLNTNHLEERAQLIHDLQSCEREIDNLKDFLLDKEKEIATLSSNMVEYTDQISALKQEVRLKEEDLTRTEKALSKAECNAQVIRDSQDSDQQTLNVKISELLEKLKDTETELIKTKGGKDCTVAEVEELRKQVAVNLKTIQDLKEDLQTQILSHNSHVTECETHISSLKEQITLSASKLQEGSEGILVQLKDKDSSNEKLQQLLLDKDQVFDQELKSLKEERNILLADVAKHNNDMQTLSKGLEDQLQRREQLEKVTQEKVEMIQILGDQLKSNQEQAEVEKHKFNTELQARESENKTLGKELESKSENLSKLKNHLKNIKTEKQQLQGKLKRLNEDLDLQRQNVEQLGEQLKSALQLNSNLEDQVNSLTGEKERLQMQITEKTKSVSELEMDLQMKMSDFEKQNSENSNMIQVLQKDKEEMSIQTFELNRVIEQSSQSISETLKEKTNDCNHLNQLLRNKEEEVTLLKENVQRVTSQVEELQVGIKEKEQTMADLRMEITAQKNQQSELQESLALLQEQQLYLKSGLMEKDVLLTQKEEVCTILQNEIVEKTAVISKQQAEVELLTVECSHLHQQIAEKDEVLKNVTQECEKNKDYLVKRDKKLTMLTNQLTVIKENATKIESEKAETKTSLDNFSSENIGLKKELERRHAEMSGFHGHIQALTEQNLQLRAACEIREKELSQQMQVASELDGRIQGALEQNSNLNLKVVNLTEESQKLQDDLAEKIQSFSELLSERNLLQEKVLGLEMQHSENRKIIEGLLENKDNLELATVELNHVLEQNRLMHAESLLLKSTECKNLSDTLKEKKEQAAALQEQLDRLTTQVHQLNSLMAENETTFLEQCANMEAQNVQIVQLQETVSLLKEQGSSLKSGLMEKDAMYQRKAEECSAIQKEVMLQKDAVSKMQGEAALLREECLKLHQQMEEKEQSSRNVSCDLENNKDELNKQNELVASLNNQLGVMNDDSGKTHIEINNLKSMVETFSAENQQLVHQVNQRKTEVDYFRNNIQALDEQNAQLKSEFQKSLTEQSNLLENVSTLKMSFSDMENQVSSLTEDLNMTCLVKESLSLTVQEKEDALKQLGLFLQQLQAKSVETEDQTSQKSVVITQLQTQIKSLQQCLENKEAVLQKNEKDLCSIHTEFTGEKTDLQNVIDLNLETIAGLKAELSDAVQNNTELGRKMADQEIQLKLTVDNNHSLVSQVAEFEDSVEILRNQVDILTSESSVLKATLKEKKNITLEFQRTSSAANENLNSKLLAKETECESLKEQLSHIQESVAKLNSSLQAQMSEIQSLQETIQEKESLILVQTKSLEEMLTQAEELTLVRAQFMQSSELVSQLQRQVQFLSTETANFSKSEDEKQSAFSSLQDKYANLSEELHNARNQLTIRNGDVTSLSVSLGDSNTALKTAECDVEILRKELNTTKEELQRTLDLNSSLSKKNEEAFSSYQTNTLSLKMEMESLKSQHVQVEVQMNLLTENLEQREMALHAINSQYTGQAKQIAHLISETQKVEEQNKRLHDELTSLREEHQINLNSINIEKISLRKEINTFVAEKEMLERRHVEHTRSTQEELQQQTSSMNETIVKVMSEKEKLQAEVSVKVEEINELKSNIHKIEQILQDAENEWLSILDRESKVKNDLLEQFKTVESEMKSKDFKVSALKQDLDNLQQKLSDAASAIQWV</sequence>
<evidence type="ECO:0008006" key="5">
    <source>
        <dbReference type="Google" id="ProtNLM"/>
    </source>
</evidence>
<feature type="coiled-coil region" evidence="1">
    <location>
        <begin position="262"/>
        <end position="367"/>
    </location>
</feature>
<feature type="coiled-coil region" evidence="1">
    <location>
        <begin position="2486"/>
        <end position="2513"/>
    </location>
</feature>
<dbReference type="OrthoDB" id="2441647at2759"/>
<comment type="caution">
    <text evidence="3">The sequence shown here is derived from an EMBL/GenBank/DDBJ whole genome shotgun (WGS) entry which is preliminary data.</text>
</comment>
<feature type="coiled-coil region" evidence="1">
    <location>
        <begin position="463"/>
        <end position="514"/>
    </location>
</feature>
<keyword evidence="4" id="KW-1185">Reference proteome</keyword>
<feature type="coiled-coil region" evidence="1">
    <location>
        <begin position="816"/>
        <end position="984"/>
    </location>
</feature>
<evidence type="ECO:0000313" key="3">
    <source>
        <dbReference type="EMBL" id="KAJ3594280.1"/>
    </source>
</evidence>
<dbReference type="Gene3D" id="1.10.287.1490">
    <property type="match status" value="2"/>
</dbReference>
<accession>A0A9Q0IDF3</accession>
<dbReference type="Proteomes" id="UP001148018">
    <property type="component" value="Unassembled WGS sequence"/>
</dbReference>
<dbReference type="EMBL" id="JANIIK010000112">
    <property type="protein sequence ID" value="KAJ3594280.1"/>
    <property type="molecule type" value="Genomic_DNA"/>
</dbReference>
<feature type="coiled-coil region" evidence="1">
    <location>
        <begin position="1499"/>
        <end position="1568"/>
    </location>
</feature>
<keyword evidence="1" id="KW-0175">Coiled coil</keyword>
<feature type="coiled-coil region" evidence="1">
    <location>
        <begin position="1053"/>
        <end position="1094"/>
    </location>
</feature>
<evidence type="ECO:0000256" key="2">
    <source>
        <dbReference type="SAM" id="MobiDB-lite"/>
    </source>
</evidence>
<reference evidence="3" key="1">
    <citation type="submission" date="2022-07" db="EMBL/GenBank/DDBJ databases">
        <title>Chromosome-level genome of Muraenolepis orangiensis.</title>
        <authorList>
            <person name="Kim J."/>
        </authorList>
    </citation>
    <scope>NUCLEOTIDE SEQUENCE</scope>
    <source>
        <strain evidence="3">KU_S4_2022</strain>
        <tissue evidence="3">Muscle</tissue>
    </source>
</reference>
<feature type="coiled-coil region" evidence="1">
    <location>
        <begin position="181"/>
        <end position="208"/>
    </location>
</feature>
<feature type="coiled-coil region" evidence="1">
    <location>
        <begin position="2200"/>
        <end position="2269"/>
    </location>
</feature>
<evidence type="ECO:0000256" key="1">
    <source>
        <dbReference type="SAM" id="Coils"/>
    </source>
</evidence>
<feature type="region of interest" description="Disordered" evidence="2">
    <location>
        <begin position="81"/>
        <end position="106"/>
    </location>
</feature>
<feature type="coiled-coil region" evidence="1">
    <location>
        <begin position="1636"/>
        <end position="1705"/>
    </location>
</feature>
<evidence type="ECO:0000313" key="4">
    <source>
        <dbReference type="Proteomes" id="UP001148018"/>
    </source>
</evidence>
<gene>
    <name evidence="3" type="ORF">NHX12_006611</name>
</gene>
<dbReference type="PANTHER" id="PTHR18887">
    <property type="entry name" value="GOLGI-ASSOCIATED PROTEIN GCP360-RELATED"/>
    <property type="match status" value="1"/>
</dbReference>
<feature type="coiled-coil region" evidence="1">
    <location>
        <begin position="1282"/>
        <end position="1358"/>
    </location>
</feature>
<dbReference type="GO" id="GO:0005794">
    <property type="term" value="C:Golgi apparatus"/>
    <property type="evidence" value="ECO:0007669"/>
    <property type="project" value="InterPro"/>
</dbReference>
<feature type="coiled-coil region" evidence="1">
    <location>
        <begin position="1909"/>
        <end position="1971"/>
    </location>
</feature>
<feature type="coiled-coil region" evidence="1">
    <location>
        <begin position="2085"/>
        <end position="2140"/>
    </location>
</feature>
<feature type="region of interest" description="Disordered" evidence="2">
    <location>
        <begin position="1"/>
        <end position="27"/>
    </location>
</feature>
<name>A0A9Q0IDF3_9TELE</name>
<feature type="coiled-coil region" evidence="1">
    <location>
        <begin position="110"/>
        <end position="137"/>
    </location>
</feature>
<feature type="coiled-coil region" evidence="1">
    <location>
        <begin position="1748"/>
        <end position="1796"/>
    </location>
</feature>
<feature type="coiled-coil region" evidence="1">
    <location>
        <begin position="1997"/>
        <end position="2059"/>
    </location>
</feature>
<dbReference type="InterPro" id="IPR026202">
    <property type="entry name" value="GOLGB1"/>
</dbReference>
<proteinExistence type="predicted"/>
<organism evidence="3 4">
    <name type="scientific">Muraenolepis orangiensis</name>
    <name type="common">Patagonian moray cod</name>
    <dbReference type="NCBI Taxonomy" id="630683"/>
    <lineage>
        <taxon>Eukaryota</taxon>
        <taxon>Metazoa</taxon>
        <taxon>Chordata</taxon>
        <taxon>Craniata</taxon>
        <taxon>Vertebrata</taxon>
        <taxon>Euteleostomi</taxon>
        <taxon>Actinopterygii</taxon>
        <taxon>Neopterygii</taxon>
        <taxon>Teleostei</taxon>
        <taxon>Neoteleostei</taxon>
        <taxon>Acanthomorphata</taxon>
        <taxon>Zeiogadaria</taxon>
        <taxon>Gadariae</taxon>
        <taxon>Gadiformes</taxon>
        <taxon>Muraenolepidoidei</taxon>
        <taxon>Muraenolepididae</taxon>
        <taxon>Muraenolepis</taxon>
    </lineage>
</organism>
<feature type="coiled-coil region" evidence="1">
    <location>
        <begin position="2426"/>
        <end position="2460"/>
    </location>
</feature>
<feature type="coiled-coil region" evidence="1">
    <location>
        <begin position="2295"/>
        <end position="2396"/>
    </location>
</feature>